<name>A0A4Z2IJ38_9TELE</name>
<dbReference type="EMBL" id="SRLO01000077">
    <property type="protein sequence ID" value="TNN78030.1"/>
    <property type="molecule type" value="Genomic_DNA"/>
</dbReference>
<accession>A0A4Z2IJ38</accession>
<evidence type="ECO:0000256" key="1">
    <source>
        <dbReference type="SAM" id="MobiDB-lite"/>
    </source>
</evidence>
<evidence type="ECO:0000313" key="2">
    <source>
        <dbReference type="EMBL" id="TNN78030.1"/>
    </source>
</evidence>
<gene>
    <name evidence="2" type="ORF">EYF80_011784</name>
</gene>
<organism evidence="2 3">
    <name type="scientific">Liparis tanakae</name>
    <name type="common">Tanaka's snailfish</name>
    <dbReference type="NCBI Taxonomy" id="230148"/>
    <lineage>
        <taxon>Eukaryota</taxon>
        <taxon>Metazoa</taxon>
        <taxon>Chordata</taxon>
        <taxon>Craniata</taxon>
        <taxon>Vertebrata</taxon>
        <taxon>Euteleostomi</taxon>
        <taxon>Actinopterygii</taxon>
        <taxon>Neopterygii</taxon>
        <taxon>Teleostei</taxon>
        <taxon>Neoteleostei</taxon>
        <taxon>Acanthomorphata</taxon>
        <taxon>Eupercaria</taxon>
        <taxon>Perciformes</taxon>
        <taxon>Cottioidei</taxon>
        <taxon>Cottales</taxon>
        <taxon>Liparidae</taxon>
        <taxon>Liparis</taxon>
    </lineage>
</organism>
<keyword evidence="3" id="KW-1185">Reference proteome</keyword>
<dbReference type="Proteomes" id="UP000314294">
    <property type="component" value="Unassembled WGS sequence"/>
</dbReference>
<evidence type="ECO:0000313" key="3">
    <source>
        <dbReference type="Proteomes" id="UP000314294"/>
    </source>
</evidence>
<proteinExistence type="predicted"/>
<feature type="region of interest" description="Disordered" evidence="1">
    <location>
        <begin position="182"/>
        <end position="208"/>
    </location>
</feature>
<reference evidence="2 3" key="1">
    <citation type="submission" date="2019-03" db="EMBL/GenBank/DDBJ databases">
        <title>First draft genome of Liparis tanakae, snailfish: a comprehensive survey of snailfish specific genes.</title>
        <authorList>
            <person name="Kim W."/>
            <person name="Song I."/>
            <person name="Jeong J.-H."/>
            <person name="Kim D."/>
            <person name="Kim S."/>
            <person name="Ryu S."/>
            <person name="Song J.Y."/>
            <person name="Lee S.K."/>
        </authorList>
    </citation>
    <scope>NUCLEOTIDE SEQUENCE [LARGE SCALE GENOMIC DNA]</scope>
    <source>
        <tissue evidence="2">Muscle</tissue>
    </source>
</reference>
<protein>
    <submittedName>
        <fullName evidence="2">Uncharacterized protein</fullName>
    </submittedName>
</protein>
<dbReference type="AlphaFoldDB" id="A0A4Z2IJ38"/>
<comment type="caution">
    <text evidence="2">The sequence shown here is derived from an EMBL/GenBank/DDBJ whole genome shotgun (WGS) entry which is preliminary data.</text>
</comment>
<sequence>MSSLVTPALVFRPSEACSELTAVTPCLCYRSMQTSLLWNHSILFCLALQLQALCLRRLAFRSKLSFLILRIQLSFPSSRRDQHWVGQNETDGGELPLEDPARLSPRNWQEQDTSDASWLSICSLHFQRASIVCVSAPVDQTTCEDHRLKPKEMASARILCESLRYIHGYLSQGLVYERKQHVGRMSGQDDGGPRRRSGVFQPKMAADL</sequence>